<dbReference type="GO" id="GO:0005524">
    <property type="term" value="F:ATP binding"/>
    <property type="evidence" value="ECO:0007669"/>
    <property type="project" value="UniProtKB-KW"/>
</dbReference>
<feature type="domain" description="KaiC-like" evidence="4">
    <location>
        <begin position="17"/>
        <end position="89"/>
    </location>
</feature>
<reference evidence="5 6" key="1">
    <citation type="journal article" date="2019" name="Int. J. Syst. Evol. Microbiol.">
        <title>The Global Catalogue of Microorganisms (GCM) 10K type strain sequencing project: providing services to taxonomists for standard genome sequencing and annotation.</title>
        <authorList>
            <consortium name="The Broad Institute Genomics Platform"/>
            <consortium name="The Broad Institute Genome Sequencing Center for Infectious Disease"/>
            <person name="Wu L."/>
            <person name="Ma J."/>
        </authorList>
    </citation>
    <scope>NUCLEOTIDE SEQUENCE [LARGE SCALE GENOMIC DNA]</scope>
    <source>
        <strain evidence="5 6">CGMCC 1.12553</strain>
    </source>
</reference>
<accession>A0ABD5PEL6</accession>
<feature type="region of interest" description="Disordered" evidence="3">
    <location>
        <begin position="1"/>
        <end position="20"/>
    </location>
</feature>
<comment type="caution">
    <text evidence="5">The sequence shown here is derived from an EMBL/GenBank/DDBJ whole genome shotgun (WGS) entry which is preliminary data.</text>
</comment>
<evidence type="ECO:0000256" key="2">
    <source>
        <dbReference type="ARBA" id="ARBA00022840"/>
    </source>
</evidence>
<dbReference type="InterPro" id="IPR027417">
    <property type="entry name" value="P-loop_NTPase"/>
</dbReference>
<keyword evidence="1" id="KW-0547">Nucleotide-binding</keyword>
<dbReference type="InterPro" id="IPR014774">
    <property type="entry name" value="KaiC-like_dom"/>
</dbReference>
<feature type="region of interest" description="Disordered" evidence="3">
    <location>
        <begin position="111"/>
        <end position="152"/>
    </location>
</feature>
<proteinExistence type="predicted"/>
<dbReference type="EMBL" id="JBHSDS010000008">
    <property type="protein sequence ID" value="MFC4359144.1"/>
    <property type="molecule type" value="Genomic_DNA"/>
</dbReference>
<dbReference type="Proteomes" id="UP001595921">
    <property type="component" value="Unassembled WGS sequence"/>
</dbReference>
<dbReference type="RefSeq" id="WP_267622976.1">
    <property type="nucleotide sequence ID" value="NZ_JAODIW010000006.1"/>
</dbReference>
<evidence type="ECO:0000313" key="5">
    <source>
        <dbReference type="EMBL" id="MFC4359144.1"/>
    </source>
</evidence>
<dbReference type="PRINTS" id="PR01874">
    <property type="entry name" value="DNAREPAIRADA"/>
</dbReference>
<evidence type="ECO:0000256" key="1">
    <source>
        <dbReference type="ARBA" id="ARBA00022741"/>
    </source>
</evidence>
<evidence type="ECO:0000259" key="4">
    <source>
        <dbReference type="Pfam" id="PF06745"/>
    </source>
</evidence>
<gene>
    <name evidence="5" type="ORF">ACFO0N_14450</name>
</gene>
<evidence type="ECO:0000313" key="6">
    <source>
        <dbReference type="Proteomes" id="UP001595921"/>
    </source>
</evidence>
<dbReference type="Gene3D" id="3.40.50.300">
    <property type="entry name" value="P-loop containing nucleotide triphosphate hydrolases"/>
    <property type="match status" value="1"/>
</dbReference>
<dbReference type="PANTHER" id="PTHR43637">
    <property type="entry name" value="UPF0273 PROTEIN TM_0370"/>
    <property type="match status" value="1"/>
</dbReference>
<name>A0ABD5PEL6_9EURY</name>
<evidence type="ECO:0000256" key="3">
    <source>
        <dbReference type="SAM" id="MobiDB-lite"/>
    </source>
</evidence>
<dbReference type="AlphaFoldDB" id="A0ABD5PEL6"/>
<keyword evidence="6" id="KW-1185">Reference proteome</keyword>
<protein>
    <submittedName>
        <fullName evidence="5">RAD55 family ATPase</fullName>
    </submittedName>
</protein>
<keyword evidence="2" id="KW-0067">ATP-binding</keyword>
<organism evidence="5 6">
    <name type="scientific">Halobium salinum</name>
    <dbReference type="NCBI Taxonomy" id="1364940"/>
    <lineage>
        <taxon>Archaea</taxon>
        <taxon>Methanobacteriati</taxon>
        <taxon>Methanobacteriota</taxon>
        <taxon>Stenosarchaea group</taxon>
        <taxon>Halobacteria</taxon>
        <taxon>Halobacteriales</taxon>
        <taxon>Haloferacaceae</taxon>
        <taxon>Halobium</taxon>
    </lineage>
</organism>
<dbReference type="SUPFAM" id="SSF52540">
    <property type="entry name" value="P-loop containing nucleoside triphosphate hydrolases"/>
    <property type="match status" value="1"/>
</dbReference>
<sequence length="152" mass="15851">MESAPSAETEITPHASTGDTVLDRMLRGGIPRRRSVLLSGGPGAGKSTLGMQFLQTGIEAGEDVLYVSTEQTEEEMRDSFGEFAFDLDAPNCHVTSIHATPGRTIERDDELIISDIGGDGPNEQTGDSLTGDGGASRVTGPAASSSSPARSR</sequence>
<dbReference type="Pfam" id="PF06745">
    <property type="entry name" value="ATPase"/>
    <property type="match status" value="1"/>
</dbReference>
<feature type="compositionally biased region" description="Low complexity" evidence="3">
    <location>
        <begin position="141"/>
        <end position="152"/>
    </location>
</feature>
<dbReference type="PANTHER" id="PTHR43637:SF1">
    <property type="entry name" value="UPF0273 PROTEIN TM_0370"/>
    <property type="match status" value="1"/>
</dbReference>